<dbReference type="Proteomes" id="UP000005408">
    <property type="component" value="Unassembled WGS sequence"/>
</dbReference>
<reference evidence="2" key="1">
    <citation type="submission" date="2022-08" db="UniProtKB">
        <authorList>
            <consortium name="EnsemblMetazoa"/>
        </authorList>
    </citation>
    <scope>IDENTIFICATION</scope>
    <source>
        <strain evidence="2">05x7-T-G4-1.051#20</strain>
    </source>
</reference>
<keyword evidence="3" id="KW-1185">Reference proteome</keyword>
<name>A0A8W8M1L9_MAGGI</name>
<feature type="region of interest" description="Disordered" evidence="1">
    <location>
        <begin position="1"/>
        <end position="30"/>
    </location>
</feature>
<evidence type="ECO:0000313" key="2">
    <source>
        <dbReference type="EnsemblMetazoa" id="G30774.1:cds"/>
    </source>
</evidence>
<accession>A0A8W8M1L9</accession>
<protein>
    <submittedName>
        <fullName evidence="2">Uncharacterized protein</fullName>
    </submittedName>
</protein>
<sequence length="78" mass="8855">MATDKEQDSNGGKRRKLQDSTTEIKGKDGTQIQQVKDKIRVLCTQSKPSEALILISLDELSRLARKVNHEDIDVYKEL</sequence>
<evidence type="ECO:0000256" key="1">
    <source>
        <dbReference type="SAM" id="MobiDB-lite"/>
    </source>
</evidence>
<proteinExistence type="predicted"/>
<organism evidence="2 3">
    <name type="scientific">Magallana gigas</name>
    <name type="common">Pacific oyster</name>
    <name type="synonym">Crassostrea gigas</name>
    <dbReference type="NCBI Taxonomy" id="29159"/>
    <lineage>
        <taxon>Eukaryota</taxon>
        <taxon>Metazoa</taxon>
        <taxon>Spiralia</taxon>
        <taxon>Lophotrochozoa</taxon>
        <taxon>Mollusca</taxon>
        <taxon>Bivalvia</taxon>
        <taxon>Autobranchia</taxon>
        <taxon>Pteriomorphia</taxon>
        <taxon>Ostreida</taxon>
        <taxon>Ostreoidea</taxon>
        <taxon>Ostreidae</taxon>
        <taxon>Magallana</taxon>
    </lineage>
</organism>
<dbReference type="AlphaFoldDB" id="A0A8W8M1L9"/>
<dbReference type="EnsemblMetazoa" id="G30774.1">
    <property type="protein sequence ID" value="G30774.1:cds"/>
    <property type="gene ID" value="G30774"/>
</dbReference>
<evidence type="ECO:0000313" key="3">
    <source>
        <dbReference type="Proteomes" id="UP000005408"/>
    </source>
</evidence>